<dbReference type="InterPro" id="IPR052924">
    <property type="entry name" value="OsmC/Ohr_hydroprdx_reductase"/>
</dbReference>
<evidence type="ECO:0000313" key="2">
    <source>
        <dbReference type="Proteomes" id="UP000602050"/>
    </source>
</evidence>
<keyword evidence="2" id="KW-1185">Reference proteome</keyword>
<dbReference type="InterPro" id="IPR036102">
    <property type="entry name" value="OsmC/Ohrsf"/>
</dbReference>
<reference evidence="1" key="2">
    <citation type="submission" date="2020-09" db="EMBL/GenBank/DDBJ databases">
        <authorList>
            <person name="Sun Q."/>
            <person name="Zhou Y."/>
        </authorList>
    </citation>
    <scope>NUCLEOTIDE SEQUENCE</scope>
    <source>
        <strain evidence="1">CGMCC 1.12360</strain>
    </source>
</reference>
<sequence>MKVKSRNFEVTVDEPKDLGGTDTGMNPVELVLGALGACQAIVARSFAAKNDMTFNDFWVELEGDLNTDGFLGISDEVRKGYSEIRYNIHIDTDEPREKVEKFIAFIENTCPVGDTLANPVNLKLNDIIIEKKATTV</sequence>
<organism evidence="1 2">
    <name type="scientific">Compostibacillus humi</name>
    <dbReference type="NCBI Taxonomy" id="1245525"/>
    <lineage>
        <taxon>Bacteria</taxon>
        <taxon>Bacillati</taxon>
        <taxon>Bacillota</taxon>
        <taxon>Bacilli</taxon>
        <taxon>Bacillales</taxon>
        <taxon>Bacillaceae</taxon>
        <taxon>Compostibacillus</taxon>
    </lineage>
</organism>
<gene>
    <name evidence="1" type="ORF">GCM10010978_28660</name>
</gene>
<dbReference type="AlphaFoldDB" id="A0A8J2XA42"/>
<dbReference type="SUPFAM" id="SSF82784">
    <property type="entry name" value="OsmC-like"/>
    <property type="match status" value="1"/>
</dbReference>
<evidence type="ECO:0000313" key="1">
    <source>
        <dbReference type="EMBL" id="GFZ87042.1"/>
    </source>
</evidence>
<protein>
    <submittedName>
        <fullName evidence="1">Peroxiredoxin</fullName>
    </submittedName>
</protein>
<name>A0A8J2XA42_9BACI</name>
<accession>A0A8J2XA42</accession>
<proteinExistence type="predicted"/>
<dbReference type="InterPro" id="IPR015946">
    <property type="entry name" value="KH_dom-like_a/b"/>
</dbReference>
<dbReference type="PANTHER" id="PTHR35368:SF1">
    <property type="entry name" value="HYDROPEROXIDE REDUCTASE"/>
    <property type="match status" value="1"/>
</dbReference>
<dbReference type="Gene3D" id="3.30.300.20">
    <property type="match status" value="1"/>
</dbReference>
<dbReference type="PANTHER" id="PTHR35368">
    <property type="entry name" value="HYDROPEROXIDE REDUCTASE"/>
    <property type="match status" value="1"/>
</dbReference>
<dbReference type="Pfam" id="PF02566">
    <property type="entry name" value="OsmC"/>
    <property type="match status" value="1"/>
</dbReference>
<dbReference type="EMBL" id="BMEV01000071">
    <property type="protein sequence ID" value="GFZ87042.1"/>
    <property type="molecule type" value="Genomic_DNA"/>
</dbReference>
<reference evidence="1" key="1">
    <citation type="journal article" date="2014" name="Int. J. Syst. Evol. Microbiol.">
        <title>Complete genome sequence of Corynebacterium casei LMG S-19264T (=DSM 44701T), isolated from a smear-ripened cheese.</title>
        <authorList>
            <consortium name="US DOE Joint Genome Institute (JGI-PGF)"/>
            <person name="Walter F."/>
            <person name="Albersmeier A."/>
            <person name="Kalinowski J."/>
            <person name="Ruckert C."/>
        </authorList>
    </citation>
    <scope>NUCLEOTIDE SEQUENCE</scope>
    <source>
        <strain evidence="1">CGMCC 1.12360</strain>
    </source>
</reference>
<comment type="caution">
    <text evidence="1">The sequence shown here is derived from an EMBL/GenBank/DDBJ whole genome shotgun (WGS) entry which is preliminary data.</text>
</comment>
<dbReference type="InterPro" id="IPR003718">
    <property type="entry name" value="OsmC/Ohr_fam"/>
</dbReference>
<dbReference type="Proteomes" id="UP000602050">
    <property type="component" value="Unassembled WGS sequence"/>
</dbReference>